<dbReference type="AlphaFoldDB" id="A0A0A0HKJ3"/>
<evidence type="ECO:0000256" key="1">
    <source>
        <dbReference type="SAM" id="SignalP"/>
    </source>
</evidence>
<reference evidence="2 3" key="1">
    <citation type="submission" date="2013-01" db="EMBL/GenBank/DDBJ databases">
        <authorList>
            <person name="Fiebig A."/>
            <person name="Goeker M."/>
            <person name="Klenk H.-P.P."/>
        </authorList>
    </citation>
    <scope>NUCLEOTIDE SEQUENCE [LARGE SCALE GENOMIC DNA]</scope>
    <source>
        <strain evidence="2 3">DSM 17069</strain>
    </source>
</reference>
<feature type="chain" id="PRO_5001963290" evidence="1">
    <location>
        <begin position="18"/>
        <end position="45"/>
    </location>
</feature>
<dbReference type="RefSeq" id="WP_170062566.1">
    <property type="nucleotide sequence ID" value="NZ_KN293980.1"/>
</dbReference>
<dbReference type="Proteomes" id="UP000030021">
    <property type="component" value="Unassembled WGS sequence"/>
</dbReference>
<dbReference type="EMBL" id="AONH01000013">
    <property type="protein sequence ID" value="KGM87720.1"/>
    <property type="molecule type" value="Genomic_DNA"/>
</dbReference>
<accession>A0A0A0HKJ3</accession>
<evidence type="ECO:0000313" key="3">
    <source>
        <dbReference type="Proteomes" id="UP000030021"/>
    </source>
</evidence>
<dbReference type="HOGENOM" id="CLU_217650_1_0_5"/>
<proteinExistence type="predicted"/>
<comment type="caution">
    <text evidence="2">The sequence shown here is derived from an EMBL/GenBank/DDBJ whole genome shotgun (WGS) entry which is preliminary data.</text>
</comment>
<organism evidence="2 3">
    <name type="scientific">Roseovarius mucosus DSM 17069</name>
    <dbReference type="NCBI Taxonomy" id="1288298"/>
    <lineage>
        <taxon>Bacteria</taxon>
        <taxon>Pseudomonadati</taxon>
        <taxon>Pseudomonadota</taxon>
        <taxon>Alphaproteobacteria</taxon>
        <taxon>Rhodobacterales</taxon>
        <taxon>Roseobacteraceae</taxon>
        <taxon>Roseovarius</taxon>
    </lineage>
</organism>
<sequence length="45" mass="4551">MKAMIAAFVACAVIAAAAPTVLRELGYTSEAKRAGDAVRLGDAAE</sequence>
<feature type="signal peptide" evidence="1">
    <location>
        <begin position="1"/>
        <end position="17"/>
    </location>
</feature>
<dbReference type="eggNOG" id="ENOG50312J5">
    <property type="taxonomic scope" value="Bacteria"/>
</dbReference>
<dbReference type="PATRIC" id="fig|1288298.3.peg.2470"/>
<evidence type="ECO:0000313" key="2">
    <source>
        <dbReference type="EMBL" id="KGM87720.1"/>
    </source>
</evidence>
<keyword evidence="1" id="KW-0732">Signal</keyword>
<gene>
    <name evidence="2" type="ORF">rosmuc_02457</name>
</gene>
<protein>
    <submittedName>
        <fullName evidence="2">Uncharacterized protein</fullName>
    </submittedName>
</protein>
<name>A0A0A0HKJ3_9RHOB</name>